<reference evidence="2" key="1">
    <citation type="submission" date="2016-04" db="EMBL/GenBank/DDBJ databases">
        <authorList>
            <person name="Evans L.H."/>
            <person name="Alamgir A."/>
            <person name="Owens N."/>
            <person name="Weber N.D."/>
            <person name="Virtaneva K."/>
            <person name="Barbian K."/>
            <person name="Babar A."/>
            <person name="Rosenke K."/>
        </authorList>
    </citation>
    <scope>NUCLEOTIDE SEQUENCE</scope>
    <source>
        <strain evidence="2">86</strain>
    </source>
</reference>
<proteinExistence type="predicted"/>
<name>A0A212JP54_9PROT</name>
<evidence type="ECO:0000313" key="2">
    <source>
        <dbReference type="EMBL" id="SBW01181.1"/>
    </source>
</evidence>
<keyword evidence="1" id="KW-1133">Transmembrane helix</keyword>
<gene>
    <name evidence="2" type="ORF">KL86APRO_11389</name>
</gene>
<keyword evidence="1" id="KW-0812">Transmembrane</keyword>
<sequence length="95" mass="10275">MRLFWTYAAMALGAAWLAVGVAPEVYATLSARSPADQWRSVVEAGGLFRLAGENADCRVRWGFPALMTALALGPTGLLGLAVDSAIHWGRHLRRH</sequence>
<feature type="transmembrane region" description="Helical" evidence="1">
    <location>
        <begin position="61"/>
        <end position="86"/>
    </location>
</feature>
<evidence type="ECO:0000256" key="1">
    <source>
        <dbReference type="SAM" id="Phobius"/>
    </source>
</evidence>
<accession>A0A212JP54</accession>
<protein>
    <submittedName>
        <fullName evidence="2">Uncharacterized protein</fullName>
    </submittedName>
</protein>
<keyword evidence="1" id="KW-0472">Membrane</keyword>
<dbReference type="EMBL" id="FLUO01000001">
    <property type="protein sequence ID" value="SBW01181.1"/>
    <property type="molecule type" value="Genomic_DNA"/>
</dbReference>
<organism evidence="2">
    <name type="scientific">uncultured Alphaproteobacteria bacterium</name>
    <dbReference type="NCBI Taxonomy" id="91750"/>
    <lineage>
        <taxon>Bacteria</taxon>
        <taxon>Pseudomonadati</taxon>
        <taxon>Pseudomonadota</taxon>
        <taxon>Alphaproteobacteria</taxon>
        <taxon>environmental samples</taxon>
    </lineage>
</organism>
<dbReference type="AlphaFoldDB" id="A0A212JP54"/>